<evidence type="ECO:0000313" key="4">
    <source>
        <dbReference type="Proteomes" id="UP001281410"/>
    </source>
</evidence>
<dbReference type="InterPro" id="IPR004883">
    <property type="entry name" value="LOB"/>
</dbReference>
<gene>
    <name evidence="3" type="ORF">Dsin_015193</name>
</gene>
<dbReference type="AlphaFoldDB" id="A0AAE0E4J2"/>
<dbReference type="PROSITE" id="PS50891">
    <property type="entry name" value="LOB"/>
    <property type="match status" value="1"/>
</dbReference>
<dbReference type="PANTHER" id="PTHR31301:SF103">
    <property type="entry name" value="LOB DOMAIN-CONTAINING PROTEIN 5-RELATED"/>
    <property type="match status" value="1"/>
</dbReference>
<proteinExistence type="inferred from homology"/>
<name>A0AAE0E4J2_9ROSI</name>
<dbReference type="EMBL" id="JANJYJ010000005">
    <property type="protein sequence ID" value="KAK3210487.1"/>
    <property type="molecule type" value="Genomic_DNA"/>
</dbReference>
<keyword evidence="4" id="KW-1185">Reference proteome</keyword>
<evidence type="ECO:0000256" key="1">
    <source>
        <dbReference type="ARBA" id="ARBA00005474"/>
    </source>
</evidence>
<dbReference type="Pfam" id="PF03195">
    <property type="entry name" value="LOB"/>
    <property type="match status" value="1"/>
</dbReference>
<dbReference type="PANTHER" id="PTHR31301">
    <property type="entry name" value="LOB DOMAIN-CONTAINING PROTEIN 4-RELATED"/>
    <property type="match status" value="1"/>
</dbReference>
<reference evidence="3" key="1">
    <citation type="journal article" date="2023" name="Plant J.">
        <title>Genome sequences and population genomics provide insights into the demographic history, inbreeding, and mutation load of two 'living fossil' tree species of Dipteronia.</title>
        <authorList>
            <person name="Feng Y."/>
            <person name="Comes H.P."/>
            <person name="Chen J."/>
            <person name="Zhu S."/>
            <person name="Lu R."/>
            <person name="Zhang X."/>
            <person name="Li P."/>
            <person name="Qiu J."/>
            <person name="Olsen K.M."/>
            <person name="Qiu Y."/>
        </authorList>
    </citation>
    <scope>NUCLEOTIDE SEQUENCE</scope>
    <source>
        <strain evidence="3">NBL</strain>
    </source>
</reference>
<sequence>MAGAENNPQPCAVCRHQRRRCDQNCETAPYFPVSTCNDFHNAHKLFGVSKIQKILHQVPQNQRQATVESILRAGTKPPELSKIGRSGRNAYGTIVPSHFSSHAQHMSLYEVHLGHSSHAEPFFSDFSLAMSDSMLNLEPTMDPCKPGYIYFSILRS</sequence>
<comment type="similarity">
    <text evidence="1">Belongs to the LOB domain-containing protein family.</text>
</comment>
<accession>A0AAE0E4J2</accession>
<evidence type="ECO:0000313" key="3">
    <source>
        <dbReference type="EMBL" id="KAK3210487.1"/>
    </source>
</evidence>
<organism evidence="3 4">
    <name type="scientific">Dipteronia sinensis</name>
    <dbReference type="NCBI Taxonomy" id="43782"/>
    <lineage>
        <taxon>Eukaryota</taxon>
        <taxon>Viridiplantae</taxon>
        <taxon>Streptophyta</taxon>
        <taxon>Embryophyta</taxon>
        <taxon>Tracheophyta</taxon>
        <taxon>Spermatophyta</taxon>
        <taxon>Magnoliopsida</taxon>
        <taxon>eudicotyledons</taxon>
        <taxon>Gunneridae</taxon>
        <taxon>Pentapetalae</taxon>
        <taxon>rosids</taxon>
        <taxon>malvids</taxon>
        <taxon>Sapindales</taxon>
        <taxon>Sapindaceae</taxon>
        <taxon>Hippocastanoideae</taxon>
        <taxon>Acereae</taxon>
        <taxon>Dipteronia</taxon>
    </lineage>
</organism>
<comment type="caution">
    <text evidence="3">The sequence shown here is derived from an EMBL/GenBank/DDBJ whole genome shotgun (WGS) entry which is preliminary data.</text>
</comment>
<evidence type="ECO:0000259" key="2">
    <source>
        <dbReference type="PROSITE" id="PS50891"/>
    </source>
</evidence>
<protein>
    <recommendedName>
        <fullName evidence="2">LOB domain-containing protein</fullName>
    </recommendedName>
</protein>
<dbReference type="Proteomes" id="UP001281410">
    <property type="component" value="Unassembled WGS sequence"/>
</dbReference>
<feature type="domain" description="LOB" evidence="2">
    <location>
        <begin position="9"/>
        <end position="110"/>
    </location>
</feature>